<feature type="transmembrane region" description="Helical" evidence="1">
    <location>
        <begin position="12"/>
        <end position="31"/>
    </location>
</feature>
<proteinExistence type="predicted"/>
<reference evidence="3" key="1">
    <citation type="journal article" date="2019" name="Int. J. Syst. Evol. Microbiol.">
        <title>The Global Catalogue of Microorganisms (GCM) 10K type strain sequencing project: providing services to taxonomists for standard genome sequencing and annotation.</title>
        <authorList>
            <consortium name="The Broad Institute Genomics Platform"/>
            <consortium name="The Broad Institute Genome Sequencing Center for Infectious Disease"/>
            <person name="Wu L."/>
            <person name="Ma J."/>
        </authorList>
    </citation>
    <scope>NUCLEOTIDE SEQUENCE [LARGE SCALE GENOMIC DNA]</scope>
    <source>
        <strain evidence="3">JCM 17695</strain>
    </source>
</reference>
<keyword evidence="1" id="KW-0812">Transmembrane</keyword>
<gene>
    <name evidence="2" type="ORF">ACFQV2_08645</name>
</gene>
<keyword evidence="3" id="KW-1185">Reference proteome</keyword>
<organism evidence="2 3">
    <name type="scientific">Actinokineospora soli</name>
    <dbReference type="NCBI Taxonomy" id="1048753"/>
    <lineage>
        <taxon>Bacteria</taxon>
        <taxon>Bacillati</taxon>
        <taxon>Actinomycetota</taxon>
        <taxon>Actinomycetes</taxon>
        <taxon>Pseudonocardiales</taxon>
        <taxon>Pseudonocardiaceae</taxon>
        <taxon>Actinokineospora</taxon>
    </lineage>
</organism>
<keyword evidence="1" id="KW-1133">Transmembrane helix</keyword>
<accession>A0ABW2TM60</accession>
<keyword evidence="1" id="KW-0472">Membrane</keyword>
<protein>
    <submittedName>
        <fullName evidence="2">Uncharacterized protein</fullName>
    </submittedName>
</protein>
<name>A0ABW2TM60_9PSEU</name>
<comment type="caution">
    <text evidence="2">The sequence shown here is derived from an EMBL/GenBank/DDBJ whole genome shotgun (WGS) entry which is preliminary data.</text>
</comment>
<dbReference type="Proteomes" id="UP001596512">
    <property type="component" value="Unassembled WGS sequence"/>
</dbReference>
<dbReference type="EMBL" id="JBHTEY010000004">
    <property type="protein sequence ID" value="MFC7613653.1"/>
    <property type="molecule type" value="Genomic_DNA"/>
</dbReference>
<evidence type="ECO:0000313" key="3">
    <source>
        <dbReference type="Proteomes" id="UP001596512"/>
    </source>
</evidence>
<sequence>MWGLTGPEFLVLYWIAFAVVLGVTVAALLWVREAPVKTPMQLDVYGVALLAGGADRVAHTALAGLASRGRCTSAGPGA</sequence>
<evidence type="ECO:0000313" key="2">
    <source>
        <dbReference type="EMBL" id="MFC7613653.1"/>
    </source>
</evidence>
<evidence type="ECO:0000256" key="1">
    <source>
        <dbReference type="SAM" id="Phobius"/>
    </source>
</evidence>